<evidence type="ECO:0000259" key="10">
    <source>
        <dbReference type="PROSITE" id="PS50127"/>
    </source>
</evidence>
<dbReference type="PROSITE" id="PS00183">
    <property type="entry name" value="UBC_1"/>
    <property type="match status" value="1"/>
</dbReference>
<dbReference type="FunFam" id="3.10.110.10:FF:000033">
    <property type="entry name" value="NEDD8-conjugating enzyme UBE2F"/>
    <property type="match status" value="1"/>
</dbReference>
<dbReference type="AlphaFoldDB" id="A0AAE0ZUL7"/>
<dbReference type="GO" id="GO:0061654">
    <property type="term" value="F:NEDD8 conjugating enzyme activity"/>
    <property type="evidence" value="ECO:0007669"/>
    <property type="project" value="UniProtKB-EC"/>
</dbReference>
<dbReference type="InterPro" id="IPR050113">
    <property type="entry name" value="Ub_conjugating_enzyme"/>
</dbReference>
<gene>
    <name evidence="11" type="ORF">RRG08_050540</name>
</gene>
<feature type="domain" description="UBC core" evidence="10">
    <location>
        <begin position="78"/>
        <end position="231"/>
    </location>
</feature>
<keyword evidence="2" id="KW-0808">Transferase</keyword>
<dbReference type="PROSITE" id="PS50127">
    <property type="entry name" value="UBC_2"/>
    <property type="match status" value="1"/>
</dbReference>
<protein>
    <recommendedName>
        <fullName evidence="7">E2 NEDD8-conjugating enzyme</fullName>
        <ecNumber evidence="7">2.3.2.34</ecNumber>
    </recommendedName>
</protein>
<evidence type="ECO:0000256" key="1">
    <source>
        <dbReference type="ARBA" id="ARBA00005032"/>
    </source>
</evidence>
<organism evidence="11 12">
    <name type="scientific">Elysia crispata</name>
    <name type="common">lettuce slug</name>
    <dbReference type="NCBI Taxonomy" id="231223"/>
    <lineage>
        <taxon>Eukaryota</taxon>
        <taxon>Metazoa</taxon>
        <taxon>Spiralia</taxon>
        <taxon>Lophotrochozoa</taxon>
        <taxon>Mollusca</taxon>
        <taxon>Gastropoda</taxon>
        <taxon>Heterobranchia</taxon>
        <taxon>Euthyneura</taxon>
        <taxon>Panpulmonata</taxon>
        <taxon>Sacoglossa</taxon>
        <taxon>Placobranchoidea</taxon>
        <taxon>Plakobranchidae</taxon>
        <taxon>Elysia</taxon>
    </lineage>
</organism>
<dbReference type="GO" id="GO:0005524">
    <property type="term" value="F:ATP binding"/>
    <property type="evidence" value="ECO:0007669"/>
    <property type="project" value="UniProtKB-UniRule"/>
</dbReference>
<dbReference type="Pfam" id="PF00179">
    <property type="entry name" value="UQ_con"/>
    <property type="match status" value="1"/>
</dbReference>
<sequence>MSSKAHKMNHIVSLVQRNRFLSRGPHATQDKGQTDRGGGFGRLGRCSELRFSPTGKMITLKLKQAKKNQETSNKRLSIRDKLLVKEVQEMEELLTETCEVVFPDPSCLHQFILTVTPDSGYWQGGRFRFAVSVPEDYNIVPPKVICQTQLYHPNINETGEVCLSLLRESSYDSMGWAPTRKLKDVVWGLNSLFTDLLNFDDPLNVEAAEHYARDKESFKIKVKDFVQRYAKR</sequence>
<dbReference type="EC" id="2.3.2.34" evidence="7"/>
<comment type="similarity">
    <text evidence="9">Belongs to the ubiquitin-conjugating enzyme family.</text>
</comment>
<comment type="caution">
    <text evidence="11">The sequence shown here is derived from an EMBL/GenBank/DDBJ whole genome shotgun (WGS) entry which is preliminary data.</text>
</comment>
<dbReference type="InterPro" id="IPR016135">
    <property type="entry name" value="UBQ-conjugating_enzyme/RWD"/>
</dbReference>
<dbReference type="SUPFAM" id="SSF54495">
    <property type="entry name" value="UBC-like"/>
    <property type="match status" value="1"/>
</dbReference>
<proteinExistence type="inferred from homology"/>
<dbReference type="InterPro" id="IPR000608">
    <property type="entry name" value="UBC"/>
</dbReference>
<dbReference type="SMART" id="SM00212">
    <property type="entry name" value="UBCc"/>
    <property type="match status" value="1"/>
</dbReference>
<comment type="catalytic activity">
    <reaction evidence="6">
        <text>[E1 NEDD8-activating enzyme]-S-[NEDD8 protein]-yl-L-cysteine + [E2 NEDD8-conjugating enzyme]-L-cysteine = [E1 NEDD8-activating enzyme]-L-cysteine + [E2 NEDD8-conjugating enzyme]-S-[NEDD8-protein]-yl-L-cysteine.</text>
        <dbReference type="EC" id="2.3.2.34"/>
    </reaction>
</comment>
<evidence type="ECO:0000256" key="8">
    <source>
        <dbReference type="PROSITE-ProRule" id="PRU10133"/>
    </source>
</evidence>
<dbReference type="Gene3D" id="3.10.110.10">
    <property type="entry name" value="Ubiquitin Conjugating Enzyme"/>
    <property type="match status" value="1"/>
</dbReference>
<name>A0AAE0ZUL7_9GAST</name>
<dbReference type="PANTHER" id="PTHR24067">
    <property type="entry name" value="UBIQUITIN-CONJUGATING ENZYME E2"/>
    <property type="match status" value="1"/>
</dbReference>
<dbReference type="Proteomes" id="UP001283361">
    <property type="component" value="Unassembled WGS sequence"/>
</dbReference>
<reference evidence="11" key="1">
    <citation type="journal article" date="2023" name="G3 (Bethesda)">
        <title>A reference genome for the long-term kleptoplast-retaining sea slug Elysia crispata morphotype clarki.</title>
        <authorList>
            <person name="Eastman K.E."/>
            <person name="Pendleton A.L."/>
            <person name="Shaikh M.A."/>
            <person name="Suttiyut T."/>
            <person name="Ogas R."/>
            <person name="Tomko P."/>
            <person name="Gavelis G."/>
            <person name="Widhalm J.R."/>
            <person name="Wisecaver J.H."/>
        </authorList>
    </citation>
    <scope>NUCLEOTIDE SEQUENCE</scope>
    <source>
        <strain evidence="11">ECLA1</strain>
    </source>
</reference>
<evidence type="ECO:0000256" key="4">
    <source>
        <dbReference type="ARBA" id="ARBA00022786"/>
    </source>
</evidence>
<keyword evidence="4 9" id="KW-0833">Ubl conjugation pathway</keyword>
<keyword evidence="5 9" id="KW-0067">ATP-binding</keyword>
<feature type="active site" description="Glycyl thioester intermediate" evidence="8">
    <location>
        <position position="162"/>
    </location>
</feature>
<keyword evidence="12" id="KW-1185">Reference proteome</keyword>
<accession>A0AAE0ZUL7</accession>
<evidence type="ECO:0000256" key="9">
    <source>
        <dbReference type="RuleBase" id="RU362109"/>
    </source>
</evidence>
<evidence type="ECO:0000256" key="5">
    <source>
        <dbReference type="ARBA" id="ARBA00022840"/>
    </source>
</evidence>
<evidence type="ECO:0000313" key="12">
    <source>
        <dbReference type="Proteomes" id="UP001283361"/>
    </source>
</evidence>
<evidence type="ECO:0000256" key="6">
    <source>
        <dbReference type="ARBA" id="ARBA00043698"/>
    </source>
</evidence>
<evidence type="ECO:0000256" key="7">
    <source>
        <dbReference type="ARBA" id="ARBA00044047"/>
    </source>
</evidence>
<evidence type="ECO:0000313" key="11">
    <source>
        <dbReference type="EMBL" id="KAK3775705.1"/>
    </source>
</evidence>
<dbReference type="EMBL" id="JAWDGP010003288">
    <property type="protein sequence ID" value="KAK3775705.1"/>
    <property type="molecule type" value="Genomic_DNA"/>
</dbReference>
<evidence type="ECO:0000256" key="2">
    <source>
        <dbReference type="ARBA" id="ARBA00022679"/>
    </source>
</evidence>
<dbReference type="InterPro" id="IPR023313">
    <property type="entry name" value="UBQ-conjugating_AS"/>
</dbReference>
<comment type="pathway">
    <text evidence="1">Protein modification; protein neddylation.</text>
</comment>
<keyword evidence="3 9" id="KW-0547">Nucleotide-binding</keyword>
<dbReference type="CDD" id="cd23794">
    <property type="entry name" value="UBCc_UBE2F_UBE2M"/>
    <property type="match status" value="1"/>
</dbReference>
<dbReference type="GO" id="GO:0045116">
    <property type="term" value="P:protein neddylation"/>
    <property type="evidence" value="ECO:0007669"/>
    <property type="project" value="UniProtKB-ARBA"/>
</dbReference>
<evidence type="ECO:0000256" key="3">
    <source>
        <dbReference type="ARBA" id="ARBA00022741"/>
    </source>
</evidence>